<evidence type="ECO:0000313" key="3">
    <source>
        <dbReference type="Proteomes" id="UP001596058"/>
    </source>
</evidence>
<name>A0ABW1DF04_9ACTN</name>
<feature type="signal peptide" evidence="1">
    <location>
        <begin position="1"/>
        <end position="25"/>
    </location>
</feature>
<accession>A0ABW1DF04</accession>
<keyword evidence="3" id="KW-1185">Reference proteome</keyword>
<feature type="chain" id="PRO_5046832299" description="Secreted protein" evidence="1">
    <location>
        <begin position="26"/>
        <end position="120"/>
    </location>
</feature>
<evidence type="ECO:0008006" key="4">
    <source>
        <dbReference type="Google" id="ProtNLM"/>
    </source>
</evidence>
<comment type="caution">
    <text evidence="2">The sequence shown here is derived from an EMBL/GenBank/DDBJ whole genome shotgun (WGS) entry which is preliminary data.</text>
</comment>
<organism evidence="2 3">
    <name type="scientific">Nonomuraea insulae</name>
    <dbReference type="NCBI Taxonomy" id="1616787"/>
    <lineage>
        <taxon>Bacteria</taxon>
        <taxon>Bacillati</taxon>
        <taxon>Actinomycetota</taxon>
        <taxon>Actinomycetes</taxon>
        <taxon>Streptosporangiales</taxon>
        <taxon>Streptosporangiaceae</taxon>
        <taxon>Nonomuraea</taxon>
    </lineage>
</organism>
<proteinExistence type="predicted"/>
<dbReference type="RefSeq" id="WP_379524682.1">
    <property type="nucleotide sequence ID" value="NZ_JBHSPA010000119.1"/>
</dbReference>
<evidence type="ECO:0000313" key="2">
    <source>
        <dbReference type="EMBL" id="MFC5835271.1"/>
    </source>
</evidence>
<gene>
    <name evidence="2" type="ORF">ACFPZ3_66555</name>
</gene>
<keyword evidence="1" id="KW-0732">Signal</keyword>
<dbReference type="Proteomes" id="UP001596058">
    <property type="component" value="Unassembled WGS sequence"/>
</dbReference>
<dbReference type="EMBL" id="JBHSPA010000119">
    <property type="protein sequence ID" value="MFC5835271.1"/>
    <property type="molecule type" value="Genomic_DNA"/>
</dbReference>
<sequence>MRGLAMLLTTLVSVVVAVSVPAAEAASVPRTGSPEPSDRWLFEPCGIVSACVVYDGPDACDQAERLEAAQPGVVRTRKCAEPDGDTVMVQWGCPADTLRQTQTPGSSPGDTCSIAWYFSS</sequence>
<evidence type="ECO:0000256" key="1">
    <source>
        <dbReference type="SAM" id="SignalP"/>
    </source>
</evidence>
<protein>
    <recommendedName>
        <fullName evidence="4">Secreted protein</fullName>
    </recommendedName>
</protein>
<reference evidence="3" key="1">
    <citation type="journal article" date="2019" name="Int. J. Syst. Evol. Microbiol.">
        <title>The Global Catalogue of Microorganisms (GCM) 10K type strain sequencing project: providing services to taxonomists for standard genome sequencing and annotation.</title>
        <authorList>
            <consortium name="The Broad Institute Genomics Platform"/>
            <consortium name="The Broad Institute Genome Sequencing Center for Infectious Disease"/>
            <person name="Wu L."/>
            <person name="Ma J."/>
        </authorList>
    </citation>
    <scope>NUCLEOTIDE SEQUENCE [LARGE SCALE GENOMIC DNA]</scope>
    <source>
        <strain evidence="3">CCUG 53903</strain>
    </source>
</reference>